<dbReference type="InterPro" id="IPR005149">
    <property type="entry name" value="Tscrpt_reg_PadR_N"/>
</dbReference>
<dbReference type="EMBL" id="RCDB01000001">
    <property type="protein sequence ID" value="RLK52313.1"/>
    <property type="molecule type" value="Genomic_DNA"/>
</dbReference>
<name>A0A498C9Y2_9MICO</name>
<dbReference type="InterPro" id="IPR036388">
    <property type="entry name" value="WH-like_DNA-bd_sf"/>
</dbReference>
<comment type="caution">
    <text evidence="2">The sequence shown here is derived from an EMBL/GenBank/DDBJ whole genome shotgun (WGS) entry which is preliminary data.</text>
</comment>
<dbReference type="SUPFAM" id="SSF46785">
    <property type="entry name" value="Winged helix' DNA-binding domain"/>
    <property type="match status" value="1"/>
</dbReference>
<evidence type="ECO:0000259" key="1">
    <source>
        <dbReference type="Pfam" id="PF03551"/>
    </source>
</evidence>
<dbReference type="InterPro" id="IPR036390">
    <property type="entry name" value="WH_DNA-bd_sf"/>
</dbReference>
<dbReference type="RefSeq" id="WP_121057834.1">
    <property type="nucleotide sequence ID" value="NZ_RCDB01000001.1"/>
</dbReference>
<sequence length="206" mass="23439">MPDPVDRLTPLGLMVLALLREDDMHPYEMIRLMRIRHDDRLVTLTNGTIYHTVARLQKTGLVVEVGTDRDGNRPERTTYSVTDAGVDVALEWVRRELVAIDRPAQFRIALAESHNLEADEVRERLRSRHDALADYERALTEGYDQGRSKGVALQYLVEVERDLALVRADLIWSASLIERLGSDDLPWGGTHAPTDRYLAQREAARS</sequence>
<dbReference type="Gene3D" id="1.10.10.10">
    <property type="entry name" value="Winged helix-like DNA-binding domain superfamily/Winged helix DNA-binding domain"/>
    <property type="match status" value="1"/>
</dbReference>
<gene>
    <name evidence="2" type="ORF">C7474_0246</name>
</gene>
<dbReference type="OrthoDB" id="8443918at2"/>
<evidence type="ECO:0000313" key="2">
    <source>
        <dbReference type="EMBL" id="RLK52313.1"/>
    </source>
</evidence>
<dbReference type="PANTHER" id="PTHR43252:SF7">
    <property type="entry name" value="TRANSCRIPTIONAL REGULATOR YQJI"/>
    <property type="match status" value="1"/>
</dbReference>
<protein>
    <submittedName>
        <fullName evidence="2">PadR family transcriptional regulator</fullName>
    </submittedName>
</protein>
<proteinExistence type="predicted"/>
<dbReference type="AlphaFoldDB" id="A0A498C9Y2"/>
<dbReference type="PANTHER" id="PTHR43252">
    <property type="entry name" value="TRANSCRIPTIONAL REGULATOR YQJI"/>
    <property type="match status" value="1"/>
</dbReference>
<organism evidence="2 3">
    <name type="scientific">Microbacterium telephonicum</name>
    <dbReference type="NCBI Taxonomy" id="1714841"/>
    <lineage>
        <taxon>Bacteria</taxon>
        <taxon>Bacillati</taxon>
        <taxon>Actinomycetota</taxon>
        <taxon>Actinomycetes</taxon>
        <taxon>Micrococcales</taxon>
        <taxon>Microbacteriaceae</taxon>
        <taxon>Microbacterium</taxon>
    </lineage>
</organism>
<keyword evidence="3" id="KW-1185">Reference proteome</keyword>
<evidence type="ECO:0000313" key="3">
    <source>
        <dbReference type="Proteomes" id="UP000273158"/>
    </source>
</evidence>
<dbReference type="Proteomes" id="UP000273158">
    <property type="component" value="Unassembled WGS sequence"/>
</dbReference>
<feature type="domain" description="Transcription regulator PadR N-terminal" evidence="1">
    <location>
        <begin position="15"/>
        <end position="86"/>
    </location>
</feature>
<dbReference type="Pfam" id="PF03551">
    <property type="entry name" value="PadR"/>
    <property type="match status" value="1"/>
</dbReference>
<reference evidence="2 3" key="1">
    <citation type="journal article" date="2015" name="Stand. Genomic Sci.">
        <title>Genomic Encyclopedia of Bacterial and Archaeal Type Strains, Phase III: the genomes of soil and plant-associated and newly described type strains.</title>
        <authorList>
            <person name="Whitman W.B."/>
            <person name="Woyke T."/>
            <person name="Klenk H.P."/>
            <person name="Zhou Y."/>
            <person name="Lilburn T.G."/>
            <person name="Beck B.J."/>
            <person name="De Vos P."/>
            <person name="Vandamme P."/>
            <person name="Eisen J.A."/>
            <person name="Garrity G."/>
            <person name="Hugenholtz P."/>
            <person name="Kyrpides N.C."/>
        </authorList>
    </citation>
    <scope>NUCLEOTIDE SEQUENCE [LARGE SCALE GENOMIC DNA]</scope>
    <source>
        <strain evidence="2 3">S2T63</strain>
    </source>
</reference>
<accession>A0A498C9Y2</accession>